<feature type="binding site" evidence="7">
    <location>
        <position position="134"/>
    </location>
    <ligand>
        <name>substrate</name>
    </ligand>
</feature>
<dbReference type="Proteomes" id="UP000215256">
    <property type="component" value="Chromosome 2"/>
</dbReference>
<gene>
    <name evidence="10" type="primary">nagA</name>
    <name evidence="10" type="ORF">CES85_5132</name>
</gene>
<dbReference type="PIRSF" id="PIRSF038994">
    <property type="entry name" value="NagA"/>
    <property type="match status" value="1"/>
</dbReference>
<accession>A0A248UCB3</accession>
<dbReference type="KEGG" id="och:CES85_5132"/>
<evidence type="ECO:0000256" key="2">
    <source>
        <dbReference type="ARBA" id="ARBA00022723"/>
    </source>
</evidence>
<keyword evidence="4 5" id="KW-0119">Carbohydrate metabolism</keyword>
<dbReference type="PANTHER" id="PTHR11113:SF14">
    <property type="entry name" value="N-ACETYLGLUCOSAMINE-6-PHOSPHATE DEACETYLASE"/>
    <property type="match status" value="1"/>
</dbReference>
<evidence type="ECO:0000259" key="9">
    <source>
        <dbReference type="Pfam" id="PF01979"/>
    </source>
</evidence>
<proteinExistence type="inferred from homology"/>
<dbReference type="AlphaFoldDB" id="A0A248UCB3"/>
<dbReference type="InterPro" id="IPR003764">
    <property type="entry name" value="GlcNAc_6-P_deAcase"/>
</dbReference>
<evidence type="ECO:0000256" key="5">
    <source>
        <dbReference type="PIRNR" id="PIRNR038994"/>
    </source>
</evidence>
<sequence>MSRLVAPDFVFLNGRLQTGLVAEISASGINRLRPCKSDETPDLTPHILMPACIDLQVNGAGGVMLNSDTSAKGIAHIISTLRKLGTGWVLPTLITCEPERIIQAAHAAVECKGMDGFFGLHIEGPHLNPARKGTHRVEFIRPMDASTLEALKILRKADVPVMLTLAPEMVPSDTIQQIVDMGVVVSAGHTNGTTDEAKAGLEAGISCYTHLYNAMPPMTSREPGVVGTAIGSDAFVGIIVDGHHVTWEMVGIAWRARPKRDRMFLVSDAMSTIGGPDHFELYGERIEVRDGALVNAAGSLAGAHIDMVGCLANLVQQVGVPLEEAIRAACVVPADVMGRAAPNLSSGTPVPELLALDKALKRISL</sequence>
<comment type="cofactor">
    <cofactor evidence="8">
        <name>a divalent metal cation</name>
        <dbReference type="ChEBI" id="CHEBI:60240"/>
    </cofactor>
    <text evidence="8">Binds 1 divalent metal cation per subunit.</text>
</comment>
<keyword evidence="2 8" id="KW-0479">Metal-binding</keyword>
<feature type="active site" description="Proton donor/acceptor" evidence="6">
    <location>
        <position position="268"/>
    </location>
</feature>
<dbReference type="GO" id="GO:0008448">
    <property type="term" value="F:N-acetylglucosamine-6-phosphate deacetylase activity"/>
    <property type="evidence" value="ECO:0007669"/>
    <property type="project" value="UniProtKB-EC"/>
</dbReference>
<reference evidence="10 11" key="1">
    <citation type="submission" date="2017-07" db="EMBL/GenBank/DDBJ databases">
        <title>Phylogenetic study on the rhizospheric bacterium Ochrobactrum sp. A44.</title>
        <authorList>
            <person name="Krzyzanowska D.M."/>
            <person name="Ossowicki A."/>
            <person name="Rajewska M."/>
            <person name="Maciag T."/>
            <person name="Kaczynski Z."/>
            <person name="Czerwicka M."/>
            <person name="Jafra S."/>
        </authorList>
    </citation>
    <scope>NUCLEOTIDE SEQUENCE [LARGE SCALE GENOMIC DNA]</scope>
    <source>
        <strain evidence="10 11">A44</strain>
    </source>
</reference>
<dbReference type="Gene3D" id="2.30.40.10">
    <property type="entry name" value="Urease, subunit C, domain 1"/>
    <property type="match status" value="1"/>
</dbReference>
<evidence type="ECO:0000256" key="3">
    <source>
        <dbReference type="ARBA" id="ARBA00022801"/>
    </source>
</evidence>
<feature type="binding site" evidence="8">
    <location>
        <position position="189"/>
    </location>
    <ligand>
        <name>Zn(2+)</name>
        <dbReference type="ChEBI" id="CHEBI:29105"/>
    </ligand>
</feature>
<evidence type="ECO:0000313" key="11">
    <source>
        <dbReference type="Proteomes" id="UP000215256"/>
    </source>
</evidence>
<evidence type="ECO:0000256" key="6">
    <source>
        <dbReference type="PIRSR" id="PIRSR038994-1"/>
    </source>
</evidence>
<feature type="binding site" evidence="7">
    <location>
        <position position="244"/>
    </location>
    <ligand>
        <name>substrate</name>
    </ligand>
</feature>
<feature type="binding site" evidence="8">
    <location>
        <position position="210"/>
    </location>
    <ligand>
        <name>Zn(2+)</name>
        <dbReference type="ChEBI" id="CHEBI:29105"/>
    </ligand>
</feature>
<dbReference type="RefSeq" id="WP_095445084.1">
    <property type="nucleotide sequence ID" value="NZ_CP022603.1"/>
</dbReference>
<feature type="binding site" evidence="8">
    <location>
        <position position="123"/>
    </location>
    <ligand>
        <name>Zn(2+)</name>
        <dbReference type="ChEBI" id="CHEBI:29105"/>
    </ligand>
</feature>
<dbReference type="GO" id="GO:0046872">
    <property type="term" value="F:metal ion binding"/>
    <property type="evidence" value="ECO:0007669"/>
    <property type="project" value="UniProtKB-KW"/>
</dbReference>
<feature type="domain" description="Amidohydrolase-related" evidence="9">
    <location>
        <begin position="47"/>
        <end position="339"/>
    </location>
</feature>
<dbReference type="PANTHER" id="PTHR11113">
    <property type="entry name" value="N-ACETYLGLUCOSAMINE-6-PHOSPHATE DEACETYLASE"/>
    <property type="match status" value="1"/>
</dbReference>
<dbReference type="SUPFAM" id="SSF51556">
    <property type="entry name" value="Metallo-dependent hydrolases"/>
    <property type="match status" value="1"/>
</dbReference>
<comment type="similarity">
    <text evidence="1 5">Belongs to the metallo-dependent hydrolases superfamily. NagA family.</text>
</comment>
<evidence type="ECO:0000313" key="10">
    <source>
        <dbReference type="EMBL" id="ASV84338.1"/>
    </source>
</evidence>
<dbReference type="EC" id="3.5.1.25" evidence="10"/>
<dbReference type="NCBIfam" id="TIGR00221">
    <property type="entry name" value="nagA"/>
    <property type="match status" value="1"/>
</dbReference>
<dbReference type="OrthoDB" id="9776488at2"/>
<protein>
    <submittedName>
        <fullName evidence="10">N-acetylglucosamine-6-phosphate deacetylase</fullName>
        <ecNumber evidence="10">3.5.1.25</ecNumber>
    </submittedName>
</protein>
<evidence type="ECO:0000256" key="1">
    <source>
        <dbReference type="ARBA" id="ARBA00010716"/>
    </source>
</evidence>
<dbReference type="EMBL" id="CP022603">
    <property type="protein sequence ID" value="ASV84338.1"/>
    <property type="molecule type" value="Genomic_DNA"/>
</dbReference>
<dbReference type="GO" id="GO:0006046">
    <property type="term" value="P:N-acetylglucosamine catabolic process"/>
    <property type="evidence" value="ECO:0007669"/>
    <property type="project" value="TreeGrafter"/>
</dbReference>
<evidence type="ECO:0000256" key="8">
    <source>
        <dbReference type="PIRSR" id="PIRSR038994-3"/>
    </source>
</evidence>
<name>A0A248UCB3_9HYPH</name>
<evidence type="ECO:0000256" key="4">
    <source>
        <dbReference type="ARBA" id="ARBA00023277"/>
    </source>
</evidence>
<feature type="binding site" evidence="7">
    <location>
        <position position="221"/>
    </location>
    <ligand>
        <name>substrate</name>
    </ligand>
</feature>
<keyword evidence="3 5" id="KW-0378">Hydrolase</keyword>
<feature type="binding site" evidence="7">
    <location>
        <begin position="300"/>
        <end position="302"/>
    </location>
    <ligand>
        <name>substrate</name>
    </ligand>
</feature>
<evidence type="ECO:0000256" key="7">
    <source>
        <dbReference type="PIRSR" id="PIRSR038994-2"/>
    </source>
</evidence>
<dbReference type="InterPro" id="IPR011059">
    <property type="entry name" value="Metal-dep_hydrolase_composite"/>
</dbReference>
<feature type="binding site" evidence="7">
    <location>
        <begin position="213"/>
        <end position="214"/>
    </location>
    <ligand>
        <name>substrate</name>
    </ligand>
</feature>
<dbReference type="Gene3D" id="3.20.20.140">
    <property type="entry name" value="Metal-dependent hydrolases"/>
    <property type="match status" value="1"/>
</dbReference>
<dbReference type="Pfam" id="PF01979">
    <property type="entry name" value="Amidohydro_1"/>
    <property type="match status" value="1"/>
</dbReference>
<dbReference type="InterPro" id="IPR032466">
    <property type="entry name" value="Metal_Hydrolase"/>
</dbReference>
<organism evidence="10 11">
    <name type="scientific">Ochrobactrum quorumnocens</name>
    <dbReference type="NCBI Taxonomy" id="271865"/>
    <lineage>
        <taxon>Bacteria</taxon>
        <taxon>Pseudomonadati</taxon>
        <taxon>Pseudomonadota</taxon>
        <taxon>Alphaproteobacteria</taxon>
        <taxon>Hyphomicrobiales</taxon>
        <taxon>Brucellaceae</taxon>
        <taxon>Brucella/Ochrobactrum group</taxon>
        <taxon>Ochrobactrum</taxon>
    </lineage>
</organism>
<dbReference type="InterPro" id="IPR006680">
    <property type="entry name" value="Amidohydro-rel"/>
</dbReference>